<dbReference type="GO" id="GO:0016760">
    <property type="term" value="F:cellulose synthase (UDP-forming) activity"/>
    <property type="evidence" value="ECO:0007669"/>
    <property type="project" value="InterPro"/>
</dbReference>
<evidence type="ECO:0000256" key="8">
    <source>
        <dbReference type="PIRSR" id="PIRSR605150-2"/>
    </source>
</evidence>
<dbReference type="GO" id="GO:0071555">
    <property type="term" value="P:cell wall organization"/>
    <property type="evidence" value="ECO:0007669"/>
    <property type="project" value="UniProtKB-KW"/>
</dbReference>
<dbReference type="AlphaFoldDB" id="A0AAD9X0D5"/>
<evidence type="ECO:0000256" key="7">
    <source>
        <dbReference type="ARBA" id="ARBA00023316"/>
    </source>
</evidence>
<dbReference type="InterPro" id="IPR005150">
    <property type="entry name" value="Cellulose_synth"/>
</dbReference>
<evidence type="ECO:0000256" key="4">
    <source>
        <dbReference type="ARBA" id="ARBA00022692"/>
    </source>
</evidence>
<evidence type="ECO:0000256" key="6">
    <source>
        <dbReference type="ARBA" id="ARBA00023136"/>
    </source>
</evidence>
<comment type="caution">
    <text evidence="10">The sequence shown here is derived from an EMBL/GenBank/DDBJ whole genome shotgun (WGS) entry which is preliminary data.</text>
</comment>
<dbReference type="EMBL" id="JANJYI010000005">
    <property type="protein sequence ID" value="KAK2649293.1"/>
    <property type="molecule type" value="Genomic_DNA"/>
</dbReference>
<keyword evidence="7" id="KW-0961">Cell wall biogenesis/degradation</keyword>
<evidence type="ECO:0000256" key="5">
    <source>
        <dbReference type="ARBA" id="ARBA00022989"/>
    </source>
</evidence>
<comment type="subcellular location">
    <subcellularLocation>
        <location evidence="1">Endomembrane system</location>
    </subcellularLocation>
</comment>
<protein>
    <submittedName>
        <fullName evidence="10">Uncharacterized protein</fullName>
    </submittedName>
</protein>
<dbReference type="GO" id="GO:0030244">
    <property type="term" value="P:cellulose biosynthetic process"/>
    <property type="evidence" value="ECO:0007669"/>
    <property type="project" value="InterPro"/>
</dbReference>
<feature type="binding site" evidence="8">
    <location>
        <position position="137"/>
    </location>
    <ligand>
        <name>UDP-alpha-D-glucose</name>
        <dbReference type="ChEBI" id="CHEBI:58885"/>
    </ligand>
</feature>
<dbReference type="Proteomes" id="UP001280121">
    <property type="component" value="Unassembled WGS sequence"/>
</dbReference>
<keyword evidence="11" id="KW-1185">Reference proteome</keyword>
<keyword evidence="3" id="KW-0808">Transferase</keyword>
<dbReference type="Pfam" id="PF03552">
    <property type="entry name" value="Cellulose_synt"/>
    <property type="match status" value="1"/>
</dbReference>
<dbReference type="GO" id="GO:0016020">
    <property type="term" value="C:membrane"/>
    <property type="evidence" value="ECO:0007669"/>
    <property type="project" value="InterPro"/>
</dbReference>
<sequence length="194" mass="22100">MATSQITLPLYEKLECKNTTKRRALNITVMFLLFTLLIYRFISLQNHHGIPWLLAFLCLSWFTFIWVLSIAIRWSPADYQTYPDRLHKRVLDLPSVDMFVTIADPVLEPPIITLNTVLSLLAIDYPTHKLACYVSDDGCPSSTLSSKPLSLLSFGCHLVTSIMFLLELPLDTFCSTHLLIIMKIHSNSNKNGKK</sequence>
<keyword evidence="5 9" id="KW-1133">Transmembrane helix</keyword>
<keyword evidence="4 9" id="KW-0812">Transmembrane</keyword>
<evidence type="ECO:0000256" key="1">
    <source>
        <dbReference type="ARBA" id="ARBA00004308"/>
    </source>
</evidence>
<evidence type="ECO:0000313" key="10">
    <source>
        <dbReference type="EMBL" id="KAK2649293.1"/>
    </source>
</evidence>
<feature type="transmembrane region" description="Helical" evidence="9">
    <location>
        <begin position="49"/>
        <end position="72"/>
    </location>
</feature>
<keyword evidence="2" id="KW-0328">Glycosyltransferase</keyword>
<feature type="transmembrane region" description="Helical" evidence="9">
    <location>
        <begin position="24"/>
        <end position="43"/>
    </location>
</feature>
<proteinExistence type="predicted"/>
<evidence type="ECO:0000256" key="2">
    <source>
        <dbReference type="ARBA" id="ARBA00022676"/>
    </source>
</evidence>
<evidence type="ECO:0000256" key="9">
    <source>
        <dbReference type="SAM" id="Phobius"/>
    </source>
</evidence>
<feature type="binding site" evidence="8">
    <location>
        <position position="108"/>
    </location>
    <ligand>
        <name>UDP-alpha-D-glucose</name>
        <dbReference type="ChEBI" id="CHEBI:58885"/>
    </ligand>
</feature>
<keyword evidence="6 9" id="KW-0472">Membrane</keyword>
<dbReference type="PANTHER" id="PTHR13301">
    <property type="entry name" value="X-BOX TRANSCRIPTION FACTOR-RELATED"/>
    <property type="match status" value="1"/>
</dbReference>
<gene>
    <name evidence="10" type="ORF">Ddye_016782</name>
</gene>
<reference evidence="10" key="1">
    <citation type="journal article" date="2023" name="Plant J.">
        <title>Genome sequences and population genomics provide insights into the demographic history, inbreeding, and mutation load of two 'living fossil' tree species of Dipteronia.</title>
        <authorList>
            <person name="Feng Y."/>
            <person name="Comes H.P."/>
            <person name="Chen J."/>
            <person name="Zhu S."/>
            <person name="Lu R."/>
            <person name="Zhang X."/>
            <person name="Li P."/>
            <person name="Qiu J."/>
            <person name="Olsen K.M."/>
            <person name="Qiu Y."/>
        </authorList>
    </citation>
    <scope>NUCLEOTIDE SEQUENCE</scope>
    <source>
        <strain evidence="10">KIB01</strain>
    </source>
</reference>
<name>A0AAD9X0D5_9ROSI</name>
<dbReference type="GO" id="GO:0012505">
    <property type="term" value="C:endomembrane system"/>
    <property type="evidence" value="ECO:0007669"/>
    <property type="project" value="UniProtKB-SubCell"/>
</dbReference>
<accession>A0AAD9X0D5</accession>
<evidence type="ECO:0000256" key="3">
    <source>
        <dbReference type="ARBA" id="ARBA00022679"/>
    </source>
</evidence>
<evidence type="ECO:0000313" key="11">
    <source>
        <dbReference type="Proteomes" id="UP001280121"/>
    </source>
</evidence>
<organism evidence="10 11">
    <name type="scientific">Dipteronia dyeriana</name>
    <dbReference type="NCBI Taxonomy" id="168575"/>
    <lineage>
        <taxon>Eukaryota</taxon>
        <taxon>Viridiplantae</taxon>
        <taxon>Streptophyta</taxon>
        <taxon>Embryophyta</taxon>
        <taxon>Tracheophyta</taxon>
        <taxon>Spermatophyta</taxon>
        <taxon>Magnoliopsida</taxon>
        <taxon>eudicotyledons</taxon>
        <taxon>Gunneridae</taxon>
        <taxon>Pentapetalae</taxon>
        <taxon>rosids</taxon>
        <taxon>malvids</taxon>
        <taxon>Sapindales</taxon>
        <taxon>Sapindaceae</taxon>
        <taxon>Hippocastanoideae</taxon>
        <taxon>Acereae</taxon>
        <taxon>Dipteronia</taxon>
    </lineage>
</organism>